<evidence type="ECO:0000256" key="2">
    <source>
        <dbReference type="ARBA" id="ARBA00005887"/>
    </source>
</evidence>
<feature type="transmembrane region" description="Helical" evidence="8">
    <location>
        <begin position="305"/>
        <end position="325"/>
    </location>
</feature>
<evidence type="ECO:0000313" key="10">
    <source>
        <dbReference type="EMBL" id="AIY89622.1"/>
    </source>
</evidence>
<feature type="transmembrane region" description="Helical" evidence="8">
    <location>
        <begin position="6"/>
        <end position="29"/>
    </location>
</feature>
<evidence type="ECO:0000313" key="11">
    <source>
        <dbReference type="Proteomes" id="UP000030624"/>
    </source>
</evidence>
<feature type="transmembrane region" description="Helical" evidence="8">
    <location>
        <begin position="275"/>
        <end position="293"/>
    </location>
</feature>
<feature type="transmembrane region" description="Helical" evidence="8">
    <location>
        <begin position="36"/>
        <end position="57"/>
    </location>
</feature>
<reference evidence="10 11" key="1">
    <citation type="journal article" date="2015" name="Appl. Environ. Microbiol.">
        <title>The Geoglobus acetivorans genome: Fe(III) reduction, acetate utilization, autotrophic growth, and degradation of aromatic compounds in a hyperthermophilic archaeon.</title>
        <authorList>
            <person name="Mardanov A.V."/>
            <person name="Slododkina G.B."/>
            <person name="Slobodkin A.I."/>
            <person name="Beletsky A.V."/>
            <person name="Gavrilov S.N."/>
            <person name="Kublanov I.V."/>
            <person name="Bonch-Osmolovskaya E.A."/>
            <person name="Skryabin K.G."/>
            <person name="Ravin N.V."/>
        </authorList>
    </citation>
    <scope>NUCLEOTIDE SEQUENCE [LARGE SCALE GENOMIC DNA]</scope>
    <source>
        <strain evidence="10 11">SBH6</strain>
    </source>
</reference>
<feature type="transmembrane region" description="Helical" evidence="8">
    <location>
        <begin position="122"/>
        <end position="144"/>
    </location>
</feature>
<dbReference type="GO" id="GO:0005886">
    <property type="term" value="C:plasma membrane"/>
    <property type="evidence" value="ECO:0007669"/>
    <property type="project" value="UniProtKB-SubCell"/>
</dbReference>
<dbReference type="RefSeq" id="WP_048091002.1">
    <property type="nucleotide sequence ID" value="NZ_CP009552.1"/>
</dbReference>
<proteinExistence type="inferred from homology"/>
<evidence type="ECO:0000256" key="8">
    <source>
        <dbReference type="RuleBase" id="RU362002"/>
    </source>
</evidence>
<dbReference type="GeneID" id="24797172"/>
<dbReference type="InterPro" id="IPR018047">
    <property type="entry name" value="Ammonium_transpt_CS"/>
</dbReference>
<evidence type="ECO:0000259" key="9">
    <source>
        <dbReference type="Pfam" id="PF00909"/>
    </source>
</evidence>
<evidence type="ECO:0000256" key="3">
    <source>
        <dbReference type="ARBA" id="ARBA00022448"/>
    </source>
</evidence>
<protein>
    <recommendedName>
        <fullName evidence="8">Ammonium transporter</fullName>
    </recommendedName>
</protein>
<dbReference type="InterPro" id="IPR024041">
    <property type="entry name" value="NH4_transpt_AmtB-like_dom"/>
</dbReference>
<evidence type="ECO:0000256" key="1">
    <source>
        <dbReference type="ARBA" id="ARBA00004141"/>
    </source>
</evidence>
<comment type="subcellular location">
    <subcellularLocation>
        <location evidence="8">Cell membrane</location>
        <topology evidence="8">Multi-pass membrane protein</topology>
    </subcellularLocation>
    <subcellularLocation>
        <location evidence="1">Membrane</location>
        <topology evidence="1">Multi-pass membrane protein</topology>
    </subcellularLocation>
</comment>
<feature type="transmembrane region" description="Helical" evidence="8">
    <location>
        <begin position="93"/>
        <end position="115"/>
    </location>
</feature>
<evidence type="ECO:0000256" key="5">
    <source>
        <dbReference type="ARBA" id="ARBA00022989"/>
    </source>
</evidence>
<dbReference type="Proteomes" id="UP000030624">
    <property type="component" value="Chromosome"/>
</dbReference>
<dbReference type="EMBL" id="CP009552">
    <property type="protein sequence ID" value="AIY89622.1"/>
    <property type="molecule type" value="Genomic_DNA"/>
</dbReference>
<dbReference type="Gene3D" id="1.10.3430.10">
    <property type="entry name" value="Ammonium transporter AmtB like domains"/>
    <property type="match status" value="1"/>
</dbReference>
<dbReference type="Pfam" id="PF00909">
    <property type="entry name" value="Ammonium_transp"/>
    <property type="match status" value="1"/>
</dbReference>
<feature type="domain" description="Ammonium transporter AmtB-like" evidence="9">
    <location>
        <begin position="7"/>
        <end position="396"/>
    </location>
</feature>
<dbReference type="InterPro" id="IPR001905">
    <property type="entry name" value="Ammonium_transpt"/>
</dbReference>
<dbReference type="eggNOG" id="arCOG04397">
    <property type="taxonomic scope" value="Archaea"/>
</dbReference>
<dbReference type="PANTHER" id="PTHR43029:SF10">
    <property type="entry name" value="AMMONIUM TRANSPORTER MEP2"/>
    <property type="match status" value="1"/>
</dbReference>
<feature type="transmembrane region" description="Helical" evidence="8">
    <location>
        <begin position="221"/>
        <end position="243"/>
    </location>
</feature>
<feature type="transmembrane region" description="Helical" evidence="8">
    <location>
        <begin position="345"/>
        <end position="366"/>
    </location>
</feature>
<keyword evidence="5 8" id="KW-1133">Transmembrane helix</keyword>
<dbReference type="GO" id="GO:0008519">
    <property type="term" value="F:ammonium channel activity"/>
    <property type="evidence" value="ECO:0007669"/>
    <property type="project" value="InterPro"/>
</dbReference>
<evidence type="ECO:0000256" key="6">
    <source>
        <dbReference type="ARBA" id="ARBA00023136"/>
    </source>
</evidence>
<feature type="transmembrane region" description="Helical" evidence="8">
    <location>
        <begin position="156"/>
        <end position="178"/>
    </location>
</feature>
<dbReference type="HOGENOM" id="CLU_000445_33_0_2"/>
<sequence>MNSGDVAWILTSTALVMLMIPGVGLFYAGMVRKKNVVSMISLSIVSAILAGVIWVLYGYSLAFSGDVGGIIGDLGKSLLANVGLDGSDAIPEMLFMMFQMMFAGVTLAIITSAIAERIRFSAFVLFGVLWLTLVYIPFAHWLWGNGWLAGIGALDFAGGIVVHVSSGFGALALAFAVGKRYGYGEHPIEPHSIPLTLIGGSLLWFGWFGFNGGSALLADRIAVNAITVTFIASCFAGMTWMILSWMNGKPGSLGIITGVIAGLASITPAAGFVDVPGAIVIGILAGVICFMALEFRIKKGIDESLDAWAVHGVGGAMGSIAVGIFANPAISGYAGLLHGGFDLLLTQLLAVAVTAAYAFMVTFAIAKAVDYVVPLRVELEEEYVGLDISQHGEVGYA</sequence>
<dbReference type="NCBIfam" id="TIGR00836">
    <property type="entry name" value="amt"/>
    <property type="match status" value="1"/>
</dbReference>
<dbReference type="InterPro" id="IPR029020">
    <property type="entry name" value="Ammonium/urea_transptr"/>
</dbReference>
<organism evidence="10 11">
    <name type="scientific">Geoglobus acetivorans</name>
    <dbReference type="NCBI Taxonomy" id="565033"/>
    <lineage>
        <taxon>Archaea</taxon>
        <taxon>Methanobacteriati</taxon>
        <taxon>Methanobacteriota</taxon>
        <taxon>Archaeoglobi</taxon>
        <taxon>Archaeoglobales</taxon>
        <taxon>Archaeoglobaceae</taxon>
        <taxon>Geoglobus</taxon>
    </lineage>
</organism>
<keyword evidence="6 8" id="KW-0472">Membrane</keyword>
<comment type="similarity">
    <text evidence="2 8">Belongs to the ammonia transporter channel (TC 1.A.11.2) family.</text>
</comment>
<feature type="transmembrane region" description="Helical" evidence="8">
    <location>
        <begin position="250"/>
        <end position="269"/>
    </location>
</feature>
<evidence type="ECO:0000256" key="7">
    <source>
        <dbReference type="ARBA" id="ARBA00023177"/>
    </source>
</evidence>
<dbReference type="AlphaFoldDB" id="A0A0A7GFA6"/>
<accession>A0A0A7GFA6</accession>
<evidence type="ECO:0000256" key="4">
    <source>
        <dbReference type="ARBA" id="ARBA00022692"/>
    </source>
</evidence>
<dbReference type="SUPFAM" id="SSF111352">
    <property type="entry name" value="Ammonium transporter"/>
    <property type="match status" value="1"/>
</dbReference>
<name>A0A0A7GFA6_GEOAI</name>
<keyword evidence="7 8" id="KW-0924">Ammonia transport</keyword>
<gene>
    <name evidence="10" type="ORF">GACE_0570</name>
</gene>
<feature type="transmembrane region" description="Helical" evidence="8">
    <location>
        <begin position="190"/>
        <end position="209"/>
    </location>
</feature>
<dbReference type="STRING" id="565033.GACE_0570"/>
<dbReference type="PROSITE" id="PS01219">
    <property type="entry name" value="AMMONIUM_TRANSP"/>
    <property type="match status" value="1"/>
</dbReference>
<keyword evidence="4 8" id="KW-0812">Transmembrane</keyword>
<keyword evidence="3 8" id="KW-0813">Transport</keyword>
<dbReference type="KEGG" id="gac:GACE_0570"/>
<dbReference type="PANTHER" id="PTHR43029">
    <property type="entry name" value="AMMONIUM TRANSPORTER MEP2"/>
    <property type="match status" value="1"/>
</dbReference>